<protein>
    <recommendedName>
        <fullName evidence="2">BTB domain-containing protein</fullName>
    </recommendedName>
</protein>
<dbReference type="EMBL" id="BMAV01017129">
    <property type="protein sequence ID" value="GFY68580.1"/>
    <property type="molecule type" value="Genomic_DNA"/>
</dbReference>
<dbReference type="Pfam" id="PF00651">
    <property type="entry name" value="BTB"/>
    <property type="match status" value="1"/>
</dbReference>
<evidence type="ECO:0000256" key="1">
    <source>
        <dbReference type="SAM" id="MobiDB-lite"/>
    </source>
</evidence>
<keyword evidence="5" id="KW-1185">Reference proteome</keyword>
<dbReference type="SUPFAM" id="SSF54695">
    <property type="entry name" value="POZ domain"/>
    <property type="match status" value="1"/>
</dbReference>
<dbReference type="Proteomes" id="UP000886998">
    <property type="component" value="Unassembled WGS sequence"/>
</dbReference>
<evidence type="ECO:0000313" key="5">
    <source>
        <dbReference type="Proteomes" id="UP000886998"/>
    </source>
</evidence>
<accession>A0A8X7CFH9</accession>
<proteinExistence type="predicted"/>
<dbReference type="Gene3D" id="3.30.710.10">
    <property type="entry name" value="Potassium Channel Kv1.1, Chain A"/>
    <property type="match status" value="1"/>
</dbReference>
<reference evidence="4" key="1">
    <citation type="submission" date="2020-08" db="EMBL/GenBank/DDBJ databases">
        <title>Multicomponent nature underlies the extraordinary mechanical properties of spider dragline silk.</title>
        <authorList>
            <person name="Kono N."/>
            <person name="Nakamura H."/>
            <person name="Mori M."/>
            <person name="Yoshida Y."/>
            <person name="Ohtoshi R."/>
            <person name="Malay A.D."/>
            <person name="Moran D.A.P."/>
            <person name="Tomita M."/>
            <person name="Numata K."/>
            <person name="Arakawa K."/>
        </authorList>
    </citation>
    <scope>NUCLEOTIDE SEQUENCE</scope>
</reference>
<dbReference type="PROSITE" id="PS50097">
    <property type="entry name" value="BTB"/>
    <property type="match status" value="1"/>
</dbReference>
<dbReference type="OrthoDB" id="6434549at2759"/>
<comment type="caution">
    <text evidence="4">The sequence shown here is derived from an EMBL/GenBank/DDBJ whole genome shotgun (WGS) entry which is preliminary data.</text>
</comment>
<dbReference type="AlphaFoldDB" id="A0A8X7CFH9"/>
<organism evidence="4 5">
    <name type="scientific">Trichonephila inaurata madagascariensis</name>
    <dbReference type="NCBI Taxonomy" id="2747483"/>
    <lineage>
        <taxon>Eukaryota</taxon>
        <taxon>Metazoa</taxon>
        <taxon>Ecdysozoa</taxon>
        <taxon>Arthropoda</taxon>
        <taxon>Chelicerata</taxon>
        <taxon>Arachnida</taxon>
        <taxon>Araneae</taxon>
        <taxon>Araneomorphae</taxon>
        <taxon>Entelegynae</taxon>
        <taxon>Araneoidea</taxon>
        <taxon>Nephilidae</taxon>
        <taxon>Trichonephila</taxon>
        <taxon>Trichonephila inaurata</taxon>
    </lineage>
</organism>
<name>A0A8X7CFH9_9ARAC</name>
<evidence type="ECO:0000313" key="4">
    <source>
        <dbReference type="EMBL" id="GFY70354.1"/>
    </source>
</evidence>
<feature type="compositionally biased region" description="Basic and acidic residues" evidence="1">
    <location>
        <begin position="1"/>
        <end position="15"/>
    </location>
</feature>
<evidence type="ECO:0000313" key="3">
    <source>
        <dbReference type="EMBL" id="GFY68580.1"/>
    </source>
</evidence>
<gene>
    <name evidence="4" type="ORF">TNIN_440881</name>
    <name evidence="3" type="ORF">TNIN_483871</name>
</gene>
<dbReference type="EMBL" id="BMAV01018197">
    <property type="protein sequence ID" value="GFY70354.1"/>
    <property type="molecule type" value="Genomic_DNA"/>
</dbReference>
<feature type="domain" description="BTB" evidence="2">
    <location>
        <begin position="258"/>
        <end position="325"/>
    </location>
</feature>
<dbReference type="InterPro" id="IPR011333">
    <property type="entry name" value="SKP1/BTB/POZ_sf"/>
</dbReference>
<dbReference type="InterPro" id="IPR000210">
    <property type="entry name" value="BTB/POZ_dom"/>
</dbReference>
<feature type="region of interest" description="Disordered" evidence="1">
    <location>
        <begin position="1"/>
        <end position="24"/>
    </location>
</feature>
<dbReference type="PANTHER" id="PTHR24413">
    <property type="entry name" value="SPECKLE-TYPE POZ PROTEIN"/>
    <property type="match status" value="1"/>
</dbReference>
<evidence type="ECO:0000259" key="2">
    <source>
        <dbReference type="PROSITE" id="PS50097"/>
    </source>
</evidence>
<sequence>MVVVADAHREPSEHDSAEEDVEVESAEIYTEPQCKYEANIDYLLWTELGELKSKDKCFYTEVEQFSGIQKIYGERKRIEDLIYEKDKTVGELHTADLRGDLKLFDTEEIGSVSHGYQTDCESPTILEIELKWEKIYDTKDTFRLSVRLHRRDMKGSPIKVNLTTSMESENGVELAYINFESLACSDEDVSTIMMSTEKQVDCIPDKAKYKILLMVSGCCGQTYSCPEIWPTSKTPRTECKYKTLQKDLDMAKSMKYFADVELECGIETYKANKLILCSRSELLKLISEQKDLTNELATNSVQLSRRCCANPEVVNEYLKFLYSGDCKDLTAKNAIQLYIFADDQRLEGLKLICRTTLMTNITISNFVDIWFFSRLRKEKALTETLLKYAEKHKEEIIEFCEKHKEIHKAEIKELFKSIDHDKQLSEADELAIPVESSKIQENVIHSDELRKIIEESIRSAQSSKEMMDEQSSLDETVKKLESLFYSASSQNGIN</sequence>